<dbReference type="AlphaFoldDB" id="A0A2A7S604"/>
<dbReference type="EMBL" id="PDDY01000004">
    <property type="protein sequence ID" value="PEH39097.1"/>
    <property type="molecule type" value="Genomic_DNA"/>
</dbReference>
<organism evidence="2 3">
    <name type="scientific">Burkholderia gladioli</name>
    <name type="common">Pseudomonas marginata</name>
    <name type="synonym">Phytomonas marginata</name>
    <dbReference type="NCBI Taxonomy" id="28095"/>
    <lineage>
        <taxon>Bacteria</taxon>
        <taxon>Pseudomonadati</taxon>
        <taxon>Pseudomonadota</taxon>
        <taxon>Betaproteobacteria</taxon>
        <taxon>Burkholderiales</taxon>
        <taxon>Burkholderiaceae</taxon>
        <taxon>Burkholderia</taxon>
    </lineage>
</organism>
<dbReference type="Proteomes" id="UP000220629">
    <property type="component" value="Unassembled WGS sequence"/>
</dbReference>
<evidence type="ECO:0000256" key="1">
    <source>
        <dbReference type="SAM" id="Phobius"/>
    </source>
</evidence>
<protein>
    <recommendedName>
        <fullName evidence="4">DUF2892 domain-containing protein</fullName>
    </recommendedName>
</protein>
<keyword evidence="1" id="KW-1133">Transmembrane helix</keyword>
<gene>
    <name evidence="2" type="ORF">CRM94_32820</name>
</gene>
<evidence type="ECO:0008006" key="4">
    <source>
        <dbReference type="Google" id="ProtNLM"/>
    </source>
</evidence>
<proteinExistence type="predicted"/>
<keyword evidence="1" id="KW-0812">Transmembrane</keyword>
<sequence length="84" mass="9250">MKLMENGNLSRHVRALLIVVGIGIGVVSFIWCRSIILMSVGLGVAAIGGYASKAHQLNIKPFDNSYERARESYRGEDRGQDQSK</sequence>
<name>A0A2A7S604_BURGA</name>
<evidence type="ECO:0000313" key="2">
    <source>
        <dbReference type="EMBL" id="PEH39097.1"/>
    </source>
</evidence>
<accession>A0A2A7S604</accession>
<evidence type="ECO:0000313" key="3">
    <source>
        <dbReference type="Proteomes" id="UP000220629"/>
    </source>
</evidence>
<feature type="transmembrane region" description="Helical" evidence="1">
    <location>
        <begin position="35"/>
        <end position="52"/>
    </location>
</feature>
<comment type="caution">
    <text evidence="2">The sequence shown here is derived from an EMBL/GenBank/DDBJ whole genome shotgun (WGS) entry which is preliminary data.</text>
</comment>
<dbReference type="RefSeq" id="WP_098154347.1">
    <property type="nucleotide sequence ID" value="NZ_CADEXG010000009.1"/>
</dbReference>
<feature type="transmembrane region" description="Helical" evidence="1">
    <location>
        <begin position="12"/>
        <end position="29"/>
    </location>
</feature>
<keyword evidence="1" id="KW-0472">Membrane</keyword>
<reference evidence="3" key="1">
    <citation type="submission" date="2017-09" db="EMBL/GenBank/DDBJ databases">
        <title>FDA dAtabase for Regulatory Grade micrObial Sequences (FDA-ARGOS): Supporting development and validation of Infectious Disease Dx tests.</title>
        <authorList>
            <person name="Minogue T."/>
            <person name="Wolcott M."/>
            <person name="Wasieloski L."/>
            <person name="Aguilar W."/>
            <person name="Moore D."/>
            <person name="Tallon L."/>
            <person name="Sadzewicz L."/>
            <person name="Ott S."/>
            <person name="Zhao X."/>
            <person name="Nagaraj S."/>
            <person name="Vavikolanu K."/>
            <person name="Aluvathingal J."/>
            <person name="Nadendla S."/>
            <person name="Sichtig H."/>
        </authorList>
    </citation>
    <scope>NUCLEOTIDE SEQUENCE [LARGE SCALE GENOMIC DNA]</scope>
    <source>
        <strain evidence="3">FDAARGOS_390</strain>
    </source>
</reference>